<keyword evidence="2" id="KW-1185">Reference proteome</keyword>
<gene>
    <name evidence="1" type="ORF">AWB68_01380</name>
</gene>
<dbReference type="AlphaFoldDB" id="A0A158G955"/>
<dbReference type="Proteomes" id="UP000054770">
    <property type="component" value="Unassembled WGS sequence"/>
</dbReference>
<proteinExistence type="predicted"/>
<organism evidence="1 2">
    <name type="scientific">Caballeronia choica</name>
    <dbReference type="NCBI Taxonomy" id="326476"/>
    <lineage>
        <taxon>Bacteria</taxon>
        <taxon>Pseudomonadati</taxon>
        <taxon>Pseudomonadota</taxon>
        <taxon>Betaproteobacteria</taxon>
        <taxon>Burkholderiales</taxon>
        <taxon>Burkholderiaceae</taxon>
        <taxon>Caballeronia</taxon>
    </lineage>
</organism>
<accession>A0A158G955</accession>
<evidence type="ECO:0000313" key="2">
    <source>
        <dbReference type="Proteomes" id="UP000054770"/>
    </source>
</evidence>
<dbReference type="EMBL" id="FCON02000010">
    <property type="protein sequence ID" value="SAL28391.1"/>
    <property type="molecule type" value="Genomic_DNA"/>
</dbReference>
<name>A0A158G955_9BURK</name>
<comment type="caution">
    <text evidence="1">The sequence shown here is derived from an EMBL/GenBank/DDBJ whole genome shotgun (WGS) entry which is preliminary data.</text>
</comment>
<evidence type="ECO:0000313" key="1">
    <source>
        <dbReference type="EMBL" id="SAL28391.1"/>
    </source>
</evidence>
<reference evidence="1" key="1">
    <citation type="submission" date="2016-01" db="EMBL/GenBank/DDBJ databases">
        <authorList>
            <person name="Peeters C."/>
        </authorList>
    </citation>
    <scope>NUCLEOTIDE SEQUENCE [LARGE SCALE GENOMIC DNA]</scope>
    <source>
        <strain evidence="1">LMG 22940</strain>
    </source>
</reference>
<sequence>MGAIDRIDRMLMAPTDNGAMDEHKKTTQSAREARRALIEQATRYRAARAEKPDAQWNCSRGHAWDDALSAAQNVRCMNCAAQRREMHLRRLREIAEVRGGALLSATYVDAATPLCWQCASGHVWKARPDAIEREWCRHCVREGVYDAITPVRIEAPLAHAAAQVCSENR</sequence>
<protein>
    <submittedName>
        <fullName evidence="1">Uncharacterized protein</fullName>
    </submittedName>
</protein>